<comment type="caution">
    <text evidence="1">The sequence shown here is derived from an EMBL/GenBank/DDBJ whole genome shotgun (WGS) entry which is preliminary data.</text>
</comment>
<dbReference type="EMBL" id="MSCW01000009">
    <property type="protein sequence ID" value="ONF42585.1"/>
    <property type="molecule type" value="Genomic_DNA"/>
</dbReference>
<organism evidence="1 2">
    <name type="scientific">Marinobacter lutaoensis</name>
    <dbReference type="NCBI Taxonomy" id="135739"/>
    <lineage>
        <taxon>Bacteria</taxon>
        <taxon>Pseudomonadati</taxon>
        <taxon>Pseudomonadota</taxon>
        <taxon>Gammaproteobacteria</taxon>
        <taxon>Pseudomonadales</taxon>
        <taxon>Marinobacteraceae</taxon>
        <taxon>Marinobacter</taxon>
    </lineage>
</organism>
<dbReference type="STRING" id="135739.BTO32_15370"/>
<dbReference type="AlphaFoldDB" id="A0A1V2DPM8"/>
<name>A0A1V2DPM8_9GAMM</name>
<proteinExistence type="predicted"/>
<evidence type="ECO:0000313" key="1">
    <source>
        <dbReference type="EMBL" id="ONF42585.1"/>
    </source>
</evidence>
<protein>
    <submittedName>
        <fullName evidence="1">Uncharacterized protein</fullName>
    </submittedName>
</protein>
<reference evidence="1 2" key="1">
    <citation type="submission" date="2016-12" db="EMBL/GenBank/DDBJ databases">
        <title>Marinobacter lutaoensis whole genome sequencing.</title>
        <authorList>
            <person name="Verma A."/>
            <person name="Krishnamurthi S."/>
        </authorList>
    </citation>
    <scope>NUCLEOTIDE SEQUENCE [LARGE SCALE GENOMIC DNA]</scope>
    <source>
        <strain evidence="1 2">T5054</strain>
    </source>
</reference>
<dbReference type="RefSeq" id="WP_139339099.1">
    <property type="nucleotide sequence ID" value="NZ_MSCW01000009.1"/>
</dbReference>
<keyword evidence="2" id="KW-1185">Reference proteome</keyword>
<evidence type="ECO:0000313" key="2">
    <source>
        <dbReference type="Proteomes" id="UP000189339"/>
    </source>
</evidence>
<sequence>MTNEQFLLMMLAFVALTGVVLAIHTARRLEKTKRCLLQMKHDIKSHAMEKRKSPEPKDLVVSVNKALVAAGHSRPDATEGSAT</sequence>
<dbReference type="Proteomes" id="UP000189339">
    <property type="component" value="Unassembled WGS sequence"/>
</dbReference>
<accession>A0A1V2DPM8</accession>
<gene>
    <name evidence="1" type="ORF">BTO32_15370</name>
</gene>